<feature type="region of interest" description="Disordered" evidence="1">
    <location>
        <begin position="1"/>
        <end position="63"/>
    </location>
</feature>
<dbReference type="EMBL" id="LAZP02000138">
    <property type="protein sequence ID" value="PFH60296.1"/>
    <property type="molecule type" value="Genomic_DNA"/>
</dbReference>
<organism evidence="2 3">
    <name type="scientific">Ophiocordyceps unilateralis</name>
    <name type="common">Zombie-ant fungus</name>
    <name type="synonym">Torrubia unilateralis</name>
    <dbReference type="NCBI Taxonomy" id="268505"/>
    <lineage>
        <taxon>Eukaryota</taxon>
        <taxon>Fungi</taxon>
        <taxon>Dikarya</taxon>
        <taxon>Ascomycota</taxon>
        <taxon>Pezizomycotina</taxon>
        <taxon>Sordariomycetes</taxon>
        <taxon>Hypocreomycetidae</taxon>
        <taxon>Hypocreales</taxon>
        <taxon>Ophiocordycipitaceae</taxon>
        <taxon>Ophiocordyceps</taxon>
    </lineage>
</organism>
<feature type="compositionally biased region" description="Low complexity" evidence="1">
    <location>
        <begin position="26"/>
        <end position="37"/>
    </location>
</feature>
<keyword evidence="3" id="KW-1185">Reference proteome</keyword>
<dbReference type="OrthoDB" id="5239630at2759"/>
<dbReference type="Proteomes" id="UP000037136">
    <property type="component" value="Unassembled WGS sequence"/>
</dbReference>
<feature type="compositionally biased region" description="Gly residues" evidence="1">
    <location>
        <begin position="100"/>
        <end position="111"/>
    </location>
</feature>
<evidence type="ECO:0000313" key="3">
    <source>
        <dbReference type="Proteomes" id="UP000037136"/>
    </source>
</evidence>
<dbReference type="AlphaFoldDB" id="A0A2A9PHJ2"/>
<proteinExistence type="predicted"/>
<sequence>MVQGTIKAKTPARDTRKAPHSKKQASKVSKTTSTSSSSGGGVGKGKKKKKQKAAAAAAADKAHRKFTAGLTAKTEQLLGERVGHLELLAKPPTGKVTGKKAGGGGGSKKFG</sequence>
<dbReference type="STRING" id="268505.A0A2A9PHJ2"/>
<reference evidence="2 3" key="1">
    <citation type="journal article" date="2015" name="BMC Genomics">
        <title>Gene expression during zombie ant biting behavior reflects the complexity underlying fungal parasitic behavioral manipulation.</title>
        <authorList>
            <person name="de Bekker C."/>
            <person name="Ohm R.A."/>
            <person name="Loreto R.G."/>
            <person name="Sebastian A."/>
            <person name="Albert I."/>
            <person name="Merrow M."/>
            <person name="Brachmann A."/>
            <person name="Hughes D.P."/>
        </authorList>
    </citation>
    <scope>NUCLEOTIDE SEQUENCE [LARGE SCALE GENOMIC DNA]</scope>
    <source>
        <strain evidence="2 3">SC16a</strain>
    </source>
</reference>
<name>A0A2A9PHJ2_OPHUN</name>
<reference evidence="2 3" key="2">
    <citation type="journal article" date="2017" name="Sci. Rep.">
        <title>Ant-infecting Ophiocordyceps genomes reveal a high diversity of potential behavioral manipulation genes and a possible major role for enterotoxins.</title>
        <authorList>
            <person name="de Bekker C."/>
            <person name="Ohm R.A."/>
            <person name="Evans H.C."/>
            <person name="Brachmann A."/>
            <person name="Hughes D.P."/>
        </authorList>
    </citation>
    <scope>NUCLEOTIDE SEQUENCE [LARGE SCALE GENOMIC DNA]</scope>
    <source>
        <strain evidence="2 3">SC16a</strain>
    </source>
</reference>
<protein>
    <submittedName>
        <fullName evidence="2">Uncharacterized protein</fullName>
    </submittedName>
</protein>
<dbReference type="InterPro" id="IPR019034">
    <property type="entry name" value="UPF0390"/>
</dbReference>
<gene>
    <name evidence="2" type="ORF">XA68_11179</name>
</gene>
<evidence type="ECO:0000313" key="2">
    <source>
        <dbReference type="EMBL" id="PFH60296.1"/>
    </source>
</evidence>
<evidence type="ECO:0000256" key="1">
    <source>
        <dbReference type="SAM" id="MobiDB-lite"/>
    </source>
</evidence>
<accession>A0A2A9PHJ2</accession>
<feature type="region of interest" description="Disordered" evidence="1">
    <location>
        <begin position="89"/>
        <end position="111"/>
    </location>
</feature>
<comment type="caution">
    <text evidence="2">The sequence shown here is derived from an EMBL/GenBank/DDBJ whole genome shotgun (WGS) entry which is preliminary data.</text>
</comment>
<dbReference type="Pfam" id="PF09495">
    <property type="entry name" value="DUF2462"/>
    <property type="match status" value="1"/>
</dbReference>